<dbReference type="AlphaFoldDB" id="A0A178ZLQ4"/>
<evidence type="ECO:0000313" key="5">
    <source>
        <dbReference type="EMBL" id="OAP59955.1"/>
    </source>
</evidence>
<feature type="compositionally biased region" description="Low complexity" evidence="3">
    <location>
        <begin position="77"/>
        <end position="86"/>
    </location>
</feature>
<dbReference type="InterPro" id="IPR008967">
    <property type="entry name" value="p53-like_TF_DNA-bd_sf"/>
</dbReference>
<keyword evidence="6" id="KW-1185">Reference proteome</keyword>
<dbReference type="Gene3D" id="2.60.40.1390">
    <property type="entry name" value="NDT80 DNA-binding domain"/>
    <property type="match status" value="1"/>
</dbReference>
<sequence length="645" mass="69557">MDPTLLQQSSPFDFAESKYLGQERTFSNSSYSTNDFTFPGRRPQGSLTSGASGVALPANPGLDFNGSSLLNETPYHQSSQLLLSPPDSTTGSASAGGNPTTSANNYTTLPKPFPSNACAPDHFSSAPPSVLSSNWPGPPMTLMERQQRAPPLSPPHSYNSANGIGSTFRTMGERIPQYSAGLHTQISPGPFPGGIRYPSNPYPARTNPAFPFSVQEGSYPGHNMSTHCHESQSTSRQDGPPFHDTTVLHPVLTPRGHRLMPEIMASIQKGFFQVDRKWTCYRRNYFAVQCSFGFRNGVVDGPFYLNRNGSDELIQQFAVSITAKTASTSNGESEARGLVQHTPKRDKATESVPGRHPIAPSPNHAIGTNGTYSSAGHVYGAPNHLHSGMMGAFPSFENSGTNSIPTSHTFERIQFQKATANNGKRRAQQQYFLVVVELSANVGRQGDENWVVIATKESDPMVVRGRSPGHYKDNGRRDSQASMDPDRGTGHGTDGHAGPLSSGNYGHTHSSMDWMGGHRQGSHFGGSNYRHASASRFSPASLVSSSTLAGTPTDIEVSLCDSRTAKSSCTLSSDRSALTPLSEGSDDIMFSSLDRERTSRKRPFEDEGDGEHIRFTLPGPFTDSMTSLVDFSATPYSTKLLCASS</sequence>
<feature type="DNA-binding region" description="NDT80" evidence="2">
    <location>
        <begin position="206"/>
        <end position="475"/>
    </location>
</feature>
<organism evidence="5 6">
    <name type="scientific">Fonsecaea erecta</name>
    <dbReference type="NCBI Taxonomy" id="1367422"/>
    <lineage>
        <taxon>Eukaryota</taxon>
        <taxon>Fungi</taxon>
        <taxon>Dikarya</taxon>
        <taxon>Ascomycota</taxon>
        <taxon>Pezizomycotina</taxon>
        <taxon>Eurotiomycetes</taxon>
        <taxon>Chaetothyriomycetidae</taxon>
        <taxon>Chaetothyriales</taxon>
        <taxon>Herpotrichiellaceae</taxon>
        <taxon>Fonsecaea</taxon>
    </lineage>
</organism>
<dbReference type="RefSeq" id="XP_018693322.1">
    <property type="nucleotide sequence ID" value="XM_018836469.1"/>
</dbReference>
<name>A0A178ZLQ4_9EURO</name>
<proteinExistence type="predicted"/>
<dbReference type="InterPro" id="IPR037141">
    <property type="entry name" value="NDT80_DNA-bd_dom_sf"/>
</dbReference>
<dbReference type="GO" id="GO:0045944">
    <property type="term" value="P:positive regulation of transcription by RNA polymerase II"/>
    <property type="evidence" value="ECO:0007669"/>
    <property type="project" value="TreeGrafter"/>
</dbReference>
<dbReference type="EMBL" id="LVYI01000004">
    <property type="protein sequence ID" value="OAP59955.1"/>
    <property type="molecule type" value="Genomic_DNA"/>
</dbReference>
<dbReference type="SUPFAM" id="SSF49417">
    <property type="entry name" value="p53-like transcription factors"/>
    <property type="match status" value="1"/>
</dbReference>
<dbReference type="GO" id="GO:0051321">
    <property type="term" value="P:meiotic cell cycle"/>
    <property type="evidence" value="ECO:0007669"/>
    <property type="project" value="TreeGrafter"/>
</dbReference>
<feature type="compositionally biased region" description="Polar residues" evidence="3">
    <location>
        <begin position="501"/>
        <end position="511"/>
    </location>
</feature>
<feature type="region of interest" description="Disordered" evidence="3">
    <location>
        <begin position="461"/>
        <end position="511"/>
    </location>
</feature>
<feature type="region of interest" description="Disordered" evidence="3">
    <location>
        <begin position="77"/>
        <end position="104"/>
    </location>
</feature>
<dbReference type="PANTHER" id="PTHR35144:SF2">
    <property type="entry name" value="MEIOSIS-SPECIFIC TRANSCRIPTION FACTOR NDT80"/>
    <property type="match status" value="1"/>
</dbReference>
<feature type="region of interest" description="Disordered" evidence="3">
    <location>
        <begin position="30"/>
        <end position="54"/>
    </location>
</feature>
<dbReference type="GO" id="GO:0003677">
    <property type="term" value="F:DNA binding"/>
    <property type="evidence" value="ECO:0007669"/>
    <property type="project" value="UniProtKB-KW"/>
</dbReference>
<evidence type="ECO:0000256" key="1">
    <source>
        <dbReference type="ARBA" id="ARBA00023125"/>
    </source>
</evidence>
<gene>
    <name evidence="5" type="ORF">AYL99_04957</name>
</gene>
<feature type="domain" description="NDT80" evidence="4">
    <location>
        <begin position="206"/>
        <end position="475"/>
    </location>
</feature>
<dbReference type="InterPro" id="IPR024061">
    <property type="entry name" value="NDT80_DNA-bd_dom"/>
</dbReference>
<dbReference type="OrthoDB" id="2288358at2759"/>
<dbReference type="PANTHER" id="PTHR35144">
    <property type="entry name" value="MEIOSIS-SPECIFIC TRANSCRIPTION FACTOR NDT80"/>
    <property type="match status" value="1"/>
</dbReference>
<dbReference type="PROSITE" id="PS51517">
    <property type="entry name" value="NDT80"/>
    <property type="match status" value="1"/>
</dbReference>
<evidence type="ECO:0000313" key="6">
    <source>
        <dbReference type="Proteomes" id="UP000078343"/>
    </source>
</evidence>
<dbReference type="GeneID" id="30009125"/>
<evidence type="ECO:0000259" key="4">
    <source>
        <dbReference type="PROSITE" id="PS51517"/>
    </source>
</evidence>
<feature type="region of interest" description="Disordered" evidence="3">
    <location>
        <begin position="326"/>
        <end position="370"/>
    </location>
</feature>
<dbReference type="GO" id="GO:0000228">
    <property type="term" value="C:nuclear chromosome"/>
    <property type="evidence" value="ECO:0007669"/>
    <property type="project" value="TreeGrafter"/>
</dbReference>
<dbReference type="Proteomes" id="UP000078343">
    <property type="component" value="Unassembled WGS sequence"/>
</dbReference>
<keyword evidence="1 2" id="KW-0238">DNA-binding</keyword>
<comment type="caution">
    <text evidence="5">The sequence shown here is derived from an EMBL/GenBank/DDBJ whole genome shotgun (WGS) entry which is preliminary data.</text>
</comment>
<accession>A0A178ZLQ4</accession>
<dbReference type="GO" id="GO:0003700">
    <property type="term" value="F:DNA-binding transcription factor activity"/>
    <property type="evidence" value="ECO:0007669"/>
    <property type="project" value="UniProtKB-UniRule"/>
</dbReference>
<protein>
    <recommendedName>
        <fullName evidence="4">NDT80 domain-containing protein</fullName>
    </recommendedName>
</protein>
<evidence type="ECO:0000256" key="3">
    <source>
        <dbReference type="SAM" id="MobiDB-lite"/>
    </source>
</evidence>
<evidence type="ECO:0000256" key="2">
    <source>
        <dbReference type="PROSITE-ProRule" id="PRU00850"/>
    </source>
</evidence>
<feature type="compositionally biased region" description="Polar residues" evidence="3">
    <location>
        <begin position="87"/>
        <end position="104"/>
    </location>
</feature>
<dbReference type="InterPro" id="IPR052605">
    <property type="entry name" value="Fungal_trans_regulator"/>
</dbReference>
<feature type="compositionally biased region" description="Basic and acidic residues" evidence="3">
    <location>
        <begin position="470"/>
        <end position="489"/>
    </location>
</feature>
<reference evidence="5 6" key="1">
    <citation type="submission" date="2016-04" db="EMBL/GenBank/DDBJ databases">
        <title>Draft genome of Fonsecaea erecta CBS 125763.</title>
        <authorList>
            <person name="Weiss V.A."/>
            <person name="Vicente V.A."/>
            <person name="Raittz R.T."/>
            <person name="Moreno L.F."/>
            <person name="De Souza E.M."/>
            <person name="Pedrosa F.O."/>
            <person name="Steffens M.B."/>
            <person name="Faoro H."/>
            <person name="Tadra-Sfeir M.Z."/>
            <person name="Najafzadeh M.J."/>
            <person name="Felipe M.S."/>
            <person name="Teixeira M."/>
            <person name="Sun J."/>
            <person name="Xi L."/>
            <person name="Gomes R."/>
            <person name="De Azevedo C.M."/>
            <person name="Salgado C.G."/>
            <person name="Da Silva M.B."/>
            <person name="Nascimento M.F."/>
            <person name="Queiroz-Telles F."/>
            <person name="Attili D.S."/>
            <person name="Gorbushina A."/>
        </authorList>
    </citation>
    <scope>NUCLEOTIDE SEQUENCE [LARGE SCALE GENOMIC DNA]</scope>
    <source>
        <strain evidence="5 6">CBS 125763</strain>
    </source>
</reference>
<dbReference type="Pfam" id="PF05224">
    <property type="entry name" value="NDT80_PhoG"/>
    <property type="match status" value="1"/>
</dbReference>